<evidence type="ECO:0000256" key="1">
    <source>
        <dbReference type="ARBA" id="ARBA00004225"/>
    </source>
</evidence>
<dbReference type="GO" id="GO:0031966">
    <property type="term" value="C:mitochondrial membrane"/>
    <property type="evidence" value="ECO:0007669"/>
    <property type="project" value="UniProtKB-SubCell"/>
</dbReference>
<dbReference type="OrthoDB" id="193856at2759"/>
<evidence type="ECO:0000256" key="9">
    <source>
        <dbReference type="PROSITE-ProRule" id="PRU00282"/>
    </source>
</evidence>
<comment type="caution">
    <text evidence="11">The sequence shown here is derived from an EMBL/GenBank/DDBJ whole genome shotgun (WGS) entry which is preliminary data.</text>
</comment>
<comment type="similarity">
    <text evidence="2 10">Belongs to the mitochondrial carrier (TC 2.A.29) family.</text>
</comment>
<proteinExistence type="inferred from homology"/>
<gene>
    <name evidence="11" type="ORF">FCC1311_093372</name>
</gene>
<evidence type="ECO:0000256" key="10">
    <source>
        <dbReference type="RuleBase" id="RU000488"/>
    </source>
</evidence>
<keyword evidence="12" id="KW-1185">Reference proteome</keyword>
<dbReference type="PANTHER" id="PTHR45624">
    <property type="entry name" value="MITOCHONDRIAL BASIC AMINO ACIDS TRANSPORTER-RELATED"/>
    <property type="match status" value="1"/>
</dbReference>
<evidence type="ECO:0000256" key="6">
    <source>
        <dbReference type="ARBA" id="ARBA00022989"/>
    </source>
</evidence>
<dbReference type="Pfam" id="PF00153">
    <property type="entry name" value="Mito_carr"/>
    <property type="match status" value="3"/>
</dbReference>
<keyword evidence="8 9" id="KW-0472">Membrane</keyword>
<dbReference type="Proteomes" id="UP000241890">
    <property type="component" value="Unassembled WGS sequence"/>
</dbReference>
<accession>A0A2R5GWR7</accession>
<dbReference type="GO" id="GO:0022857">
    <property type="term" value="F:transmembrane transporter activity"/>
    <property type="evidence" value="ECO:0007669"/>
    <property type="project" value="TreeGrafter"/>
</dbReference>
<dbReference type="InterPro" id="IPR023395">
    <property type="entry name" value="MCP_dom_sf"/>
</dbReference>
<evidence type="ECO:0000313" key="12">
    <source>
        <dbReference type="Proteomes" id="UP000241890"/>
    </source>
</evidence>
<dbReference type="PROSITE" id="PS50920">
    <property type="entry name" value="SOLCAR"/>
    <property type="match status" value="3"/>
</dbReference>
<dbReference type="InterPro" id="IPR050567">
    <property type="entry name" value="Mitochondrial_Carrier"/>
</dbReference>
<keyword evidence="7" id="KW-0496">Mitochondrion</keyword>
<evidence type="ECO:0000256" key="7">
    <source>
        <dbReference type="ARBA" id="ARBA00023128"/>
    </source>
</evidence>
<keyword evidence="5" id="KW-0677">Repeat</keyword>
<protein>
    <submittedName>
        <fullName evidence="11">Carrier protein YMC2, mitochondrial</fullName>
    </submittedName>
</protein>
<feature type="repeat" description="Solcar" evidence="9">
    <location>
        <begin position="66"/>
        <end position="162"/>
    </location>
</feature>
<dbReference type="EMBL" id="BEYU01000144">
    <property type="protein sequence ID" value="GBG33113.1"/>
    <property type="molecule type" value="Genomic_DNA"/>
</dbReference>
<evidence type="ECO:0000256" key="2">
    <source>
        <dbReference type="ARBA" id="ARBA00006375"/>
    </source>
</evidence>
<keyword evidence="4 9" id="KW-0812">Transmembrane</keyword>
<evidence type="ECO:0000256" key="4">
    <source>
        <dbReference type="ARBA" id="ARBA00022692"/>
    </source>
</evidence>
<sequence length="259" mass="27946">MMRRYRGPLDCLQQTVRHEGVSALYKGLSGPLMAQAVYKAVMFGGFGYASRQLDLATYREAGAHDQVLARAFLCGSFAGTLNAFVVCPVELVRTRLMVQQEWSPSGQRGGVVYRGAWDCIRQTVTTEAGGPAALWRGLTSTILRDGPGVGMWFGSFEATKLILTKSLEWDPVSNATLLTSGAMGGVGFWLVALPFDTIKSNIQTAHRAEDASIAAVVRRLGLRGLYTGLSVSLVRGVPGAGITFFAQKRALDFFTQLSA</sequence>
<dbReference type="SUPFAM" id="SSF103506">
    <property type="entry name" value="Mitochondrial carrier"/>
    <property type="match status" value="1"/>
</dbReference>
<keyword evidence="3 10" id="KW-0813">Transport</keyword>
<dbReference type="AlphaFoldDB" id="A0A2R5GWR7"/>
<dbReference type="Gene3D" id="1.50.40.10">
    <property type="entry name" value="Mitochondrial carrier domain"/>
    <property type="match status" value="1"/>
</dbReference>
<dbReference type="InParanoid" id="A0A2R5GWR7"/>
<dbReference type="PANTHER" id="PTHR45624:SF10">
    <property type="entry name" value="SLC (SOLUTE CARRIER) HOMOLOG"/>
    <property type="match status" value="1"/>
</dbReference>
<organism evidence="11 12">
    <name type="scientific">Hondaea fermentalgiana</name>
    <dbReference type="NCBI Taxonomy" id="2315210"/>
    <lineage>
        <taxon>Eukaryota</taxon>
        <taxon>Sar</taxon>
        <taxon>Stramenopiles</taxon>
        <taxon>Bigyra</taxon>
        <taxon>Labyrinthulomycetes</taxon>
        <taxon>Thraustochytrida</taxon>
        <taxon>Thraustochytriidae</taxon>
        <taxon>Hondaea</taxon>
    </lineage>
</organism>
<evidence type="ECO:0000256" key="5">
    <source>
        <dbReference type="ARBA" id="ARBA00022737"/>
    </source>
</evidence>
<evidence type="ECO:0000256" key="3">
    <source>
        <dbReference type="ARBA" id="ARBA00022448"/>
    </source>
</evidence>
<feature type="repeat" description="Solcar" evidence="9">
    <location>
        <begin position="1"/>
        <end position="52"/>
    </location>
</feature>
<feature type="repeat" description="Solcar" evidence="9">
    <location>
        <begin position="175"/>
        <end position="253"/>
    </location>
</feature>
<evidence type="ECO:0000256" key="8">
    <source>
        <dbReference type="ARBA" id="ARBA00023136"/>
    </source>
</evidence>
<name>A0A2R5GWR7_9STRA</name>
<evidence type="ECO:0000313" key="11">
    <source>
        <dbReference type="EMBL" id="GBG33113.1"/>
    </source>
</evidence>
<reference evidence="11 12" key="1">
    <citation type="submission" date="2017-12" db="EMBL/GenBank/DDBJ databases">
        <title>Sequencing, de novo assembly and annotation of complete genome of a new Thraustochytrid species, strain FCC1311.</title>
        <authorList>
            <person name="Sedici K."/>
            <person name="Godart F."/>
            <person name="Aiese Cigliano R."/>
            <person name="Sanseverino W."/>
            <person name="Barakat M."/>
            <person name="Ortet P."/>
            <person name="Marechal E."/>
            <person name="Cagnac O."/>
            <person name="Amato A."/>
        </authorList>
    </citation>
    <scope>NUCLEOTIDE SEQUENCE [LARGE SCALE GENOMIC DNA]</scope>
</reference>
<comment type="subcellular location">
    <subcellularLocation>
        <location evidence="1">Mitochondrion membrane</location>
        <topology evidence="1">Multi-pass membrane protein</topology>
    </subcellularLocation>
</comment>
<keyword evidence="6" id="KW-1133">Transmembrane helix</keyword>
<dbReference type="InterPro" id="IPR018108">
    <property type="entry name" value="MCP_transmembrane"/>
</dbReference>